<organism evidence="1">
    <name type="scientific">Aegilops tauschii</name>
    <name type="common">Tausch's goatgrass</name>
    <name type="synonym">Aegilops squarrosa</name>
    <dbReference type="NCBI Taxonomy" id="37682"/>
    <lineage>
        <taxon>Eukaryota</taxon>
        <taxon>Viridiplantae</taxon>
        <taxon>Streptophyta</taxon>
        <taxon>Embryophyta</taxon>
        <taxon>Tracheophyta</taxon>
        <taxon>Spermatophyta</taxon>
        <taxon>Magnoliopsida</taxon>
        <taxon>Liliopsida</taxon>
        <taxon>Poales</taxon>
        <taxon>Poaceae</taxon>
        <taxon>BOP clade</taxon>
        <taxon>Pooideae</taxon>
        <taxon>Triticodae</taxon>
        <taxon>Triticeae</taxon>
        <taxon>Triticinae</taxon>
        <taxon>Aegilops</taxon>
    </lineage>
</organism>
<sequence>MESSGEPWVRCIEDGPASWRSGYEAREGRTAKKLKVEIRAPPLGMQTSASWNKGLLCLLSHLCAATSFHCTPTLRAK</sequence>
<dbReference type="EnsemblPlants" id="EMT09668">
    <property type="protein sequence ID" value="EMT09668"/>
    <property type="gene ID" value="F775_43641"/>
</dbReference>
<dbReference type="AlphaFoldDB" id="M8C3D0"/>
<protein>
    <submittedName>
        <fullName evidence="1">Uncharacterized protein</fullName>
    </submittedName>
</protein>
<reference evidence="1" key="1">
    <citation type="submission" date="2015-06" db="UniProtKB">
        <authorList>
            <consortium name="EnsemblPlants"/>
        </authorList>
    </citation>
    <scope>IDENTIFICATION</scope>
</reference>
<name>M8C3D0_AEGTA</name>
<accession>M8C3D0</accession>
<proteinExistence type="predicted"/>
<evidence type="ECO:0000313" key="1">
    <source>
        <dbReference type="EnsemblPlants" id="EMT09668"/>
    </source>
</evidence>